<gene>
    <name evidence="3" type="ORF">GGQ97_002107</name>
</gene>
<dbReference type="GO" id="GO:0006508">
    <property type="term" value="P:proteolysis"/>
    <property type="evidence" value="ECO:0007669"/>
    <property type="project" value="UniProtKB-KW"/>
</dbReference>
<keyword evidence="1" id="KW-0472">Membrane</keyword>
<feature type="transmembrane region" description="Helical" evidence="1">
    <location>
        <begin position="143"/>
        <end position="167"/>
    </location>
</feature>
<feature type="transmembrane region" description="Helical" evidence="1">
    <location>
        <begin position="27"/>
        <end position="47"/>
    </location>
</feature>
<feature type="domain" description="CAAX prenyl protease 2/Lysostaphin resistance protein A-like" evidence="2">
    <location>
        <begin position="66"/>
        <end position="157"/>
    </location>
</feature>
<dbReference type="GO" id="GO:0080120">
    <property type="term" value="P:CAAX-box protein maturation"/>
    <property type="evidence" value="ECO:0007669"/>
    <property type="project" value="UniProtKB-ARBA"/>
</dbReference>
<dbReference type="AlphaFoldDB" id="A0A7X5Y6W0"/>
<keyword evidence="1" id="KW-0812">Transmembrane</keyword>
<dbReference type="GO" id="GO:0004175">
    <property type="term" value="F:endopeptidase activity"/>
    <property type="evidence" value="ECO:0007669"/>
    <property type="project" value="UniProtKB-ARBA"/>
</dbReference>
<dbReference type="EMBL" id="JAATJC010000001">
    <property type="protein sequence ID" value="NJC06314.1"/>
    <property type="molecule type" value="Genomic_DNA"/>
</dbReference>
<feature type="transmembrane region" description="Helical" evidence="1">
    <location>
        <begin position="67"/>
        <end position="88"/>
    </location>
</feature>
<reference evidence="3 4" key="1">
    <citation type="submission" date="2020-03" db="EMBL/GenBank/DDBJ databases">
        <title>Genomic Encyclopedia of Type Strains, Phase IV (KMG-IV): sequencing the most valuable type-strain genomes for metagenomic binning, comparative biology and taxonomic classification.</title>
        <authorList>
            <person name="Goeker M."/>
        </authorList>
    </citation>
    <scope>NUCLEOTIDE SEQUENCE [LARGE SCALE GENOMIC DNA]</scope>
    <source>
        <strain evidence="3 4">DSM 16846</strain>
    </source>
</reference>
<evidence type="ECO:0000259" key="2">
    <source>
        <dbReference type="Pfam" id="PF02517"/>
    </source>
</evidence>
<dbReference type="Proteomes" id="UP000558192">
    <property type="component" value="Unassembled WGS sequence"/>
</dbReference>
<protein>
    <submittedName>
        <fullName evidence="3">Membrane protease YdiL (CAAX protease family)</fullName>
    </submittedName>
</protein>
<dbReference type="InterPro" id="IPR003675">
    <property type="entry name" value="Rce1/LyrA-like_dom"/>
</dbReference>
<keyword evidence="3" id="KW-0378">Hydrolase</keyword>
<proteinExistence type="predicted"/>
<feature type="transmembrane region" description="Helical" evidence="1">
    <location>
        <begin position="93"/>
        <end position="110"/>
    </location>
</feature>
<evidence type="ECO:0000313" key="4">
    <source>
        <dbReference type="Proteomes" id="UP000558192"/>
    </source>
</evidence>
<keyword evidence="3" id="KW-0645">Protease</keyword>
<keyword evidence="1" id="KW-1133">Transmembrane helix</keyword>
<sequence length="169" mass="18283">MNGPALAPRPRPLAFLPKALFQPERPLRYVAIAWACAFFPSLLLSALASRLVPEAGPEFPNVDPGLLLFLLVVFAPVVETLIMGTVLLILERVAGFLPAVVISSLGWGIAHSLQATAWGLVIWWPFLIFSIVFLTWRRRSLAVAFGLPMLIHGLQNLGPALLLVAGLSG</sequence>
<keyword evidence="4" id="KW-1185">Reference proteome</keyword>
<evidence type="ECO:0000313" key="3">
    <source>
        <dbReference type="EMBL" id="NJC06314.1"/>
    </source>
</evidence>
<dbReference type="RefSeq" id="WP_168069425.1">
    <property type="nucleotide sequence ID" value="NZ_JAATJC010000001.1"/>
</dbReference>
<accession>A0A7X5Y6W0</accession>
<feature type="transmembrane region" description="Helical" evidence="1">
    <location>
        <begin position="116"/>
        <end position="136"/>
    </location>
</feature>
<name>A0A7X5Y6W0_9SPHN</name>
<organism evidence="3 4">
    <name type="scientific">Sphingomonas kaistensis</name>
    <dbReference type="NCBI Taxonomy" id="298708"/>
    <lineage>
        <taxon>Bacteria</taxon>
        <taxon>Pseudomonadati</taxon>
        <taxon>Pseudomonadota</taxon>
        <taxon>Alphaproteobacteria</taxon>
        <taxon>Sphingomonadales</taxon>
        <taxon>Sphingomonadaceae</taxon>
        <taxon>Sphingomonas</taxon>
    </lineage>
</organism>
<dbReference type="Pfam" id="PF02517">
    <property type="entry name" value="Rce1-like"/>
    <property type="match status" value="1"/>
</dbReference>
<evidence type="ECO:0000256" key="1">
    <source>
        <dbReference type="SAM" id="Phobius"/>
    </source>
</evidence>
<comment type="caution">
    <text evidence="3">The sequence shown here is derived from an EMBL/GenBank/DDBJ whole genome shotgun (WGS) entry which is preliminary data.</text>
</comment>